<dbReference type="Proteomes" id="UP000184388">
    <property type="component" value="Unassembled WGS sequence"/>
</dbReference>
<comment type="caution">
    <text evidence="1">The sequence shown here is derived from an EMBL/GenBank/DDBJ whole genome shotgun (WGS) entry which is preliminary data.</text>
</comment>
<dbReference type="EMBL" id="FRBK01000016">
    <property type="protein sequence ID" value="SHM90507.1"/>
    <property type="molecule type" value="Genomic_DNA"/>
</dbReference>
<dbReference type="SUPFAM" id="SSF63829">
    <property type="entry name" value="Calcium-dependent phosphotriesterase"/>
    <property type="match status" value="1"/>
</dbReference>
<accession>A0A9X8N465</accession>
<reference evidence="2" key="1">
    <citation type="submission" date="2016-11" db="EMBL/GenBank/DDBJ databases">
        <authorList>
            <person name="Jaros S."/>
            <person name="Januszkiewicz K."/>
            <person name="Wedrychowicz H."/>
        </authorList>
    </citation>
    <scope>NUCLEOTIDE SEQUENCE [LARGE SCALE GENOMIC DNA]</scope>
    <source>
        <strain evidence="2">CGMCC 4.3555</strain>
    </source>
</reference>
<sequence length="448" mass="49213">MSVPARRMRDVIQTLPLALPDSLVDLHRIDLTALYSTGWGVRAYDLAGAANGDVYALFGVNRYRSHGTAGDRSDPAHANFRYRVINRYSPDGEVLASAVWDPAPVDGAASAVAEGSDMTLCVLPDGVLAVSACPDNTTLIASDLSRVIATYRSHDQRPFKEYEPGDAYASSLSVTPSGRLLCSVSEYGVWRYGSPLTNIVGVADGALTAASRPQITAIASLDPEPARHSEVDLRPHVAHQGTPLGLANRPRPALTELVASEDRLSGWDDSRLGRPAVMADDLFVVPFFAKTFRGGSRGQPFTFALVTDRGEMTGRLHGLHEWRDSPFTGFCFNVTADARRGHAFHRNRYGLYAWNRAGMLRARLDTESKTFKPLTHFTLHSCSPTGELLLIHNKQHLILRISVPDDLTELAATVEEALRTYARQRTALKKQAPPVNWHWTQTAILHRL</sequence>
<proteinExistence type="predicted"/>
<protein>
    <submittedName>
        <fullName evidence="1">Uncharacterized protein</fullName>
    </submittedName>
</protein>
<organism evidence="1 2">
    <name type="scientific">Streptomyces yunnanensis</name>
    <dbReference type="NCBI Taxonomy" id="156453"/>
    <lineage>
        <taxon>Bacteria</taxon>
        <taxon>Bacillati</taxon>
        <taxon>Actinomycetota</taxon>
        <taxon>Actinomycetes</taxon>
        <taxon>Kitasatosporales</taxon>
        <taxon>Streptomycetaceae</taxon>
        <taxon>Streptomyces</taxon>
    </lineage>
</organism>
<dbReference type="InterPro" id="IPR015943">
    <property type="entry name" value="WD40/YVTN_repeat-like_dom_sf"/>
</dbReference>
<evidence type="ECO:0000313" key="1">
    <source>
        <dbReference type="EMBL" id="SHM90507.1"/>
    </source>
</evidence>
<evidence type="ECO:0000313" key="2">
    <source>
        <dbReference type="Proteomes" id="UP000184388"/>
    </source>
</evidence>
<dbReference type="Gene3D" id="2.130.10.10">
    <property type="entry name" value="YVTN repeat-like/Quinoprotein amine dehydrogenase"/>
    <property type="match status" value="1"/>
</dbReference>
<dbReference type="AlphaFoldDB" id="A0A9X8N465"/>
<gene>
    <name evidence="1" type="ORF">SAMN05216268_11619</name>
</gene>
<name>A0A9X8N465_9ACTN</name>